<dbReference type="PANTHER" id="PTHR44520:SF2">
    <property type="entry name" value="RESPONSE REGULATOR RCP1"/>
    <property type="match status" value="1"/>
</dbReference>
<dbReference type="AlphaFoldDB" id="A0A1H9MPG3"/>
<dbReference type="Gene3D" id="3.40.50.2300">
    <property type="match status" value="1"/>
</dbReference>
<evidence type="ECO:0000256" key="1">
    <source>
        <dbReference type="PROSITE-ProRule" id="PRU00169"/>
    </source>
</evidence>
<dbReference type="SUPFAM" id="SSF52172">
    <property type="entry name" value="CheY-like"/>
    <property type="match status" value="1"/>
</dbReference>
<accession>A0A1H9MPG3</accession>
<evidence type="ECO:0000313" key="4">
    <source>
        <dbReference type="Proteomes" id="UP000199051"/>
    </source>
</evidence>
<dbReference type="InterPro" id="IPR011006">
    <property type="entry name" value="CheY-like_superfamily"/>
</dbReference>
<organism evidence="3 4">
    <name type="scientific">Actinokineospora terrae</name>
    <dbReference type="NCBI Taxonomy" id="155974"/>
    <lineage>
        <taxon>Bacteria</taxon>
        <taxon>Bacillati</taxon>
        <taxon>Actinomycetota</taxon>
        <taxon>Actinomycetes</taxon>
        <taxon>Pseudonocardiales</taxon>
        <taxon>Pseudonocardiaceae</taxon>
        <taxon>Actinokineospora</taxon>
    </lineage>
</organism>
<dbReference type="PANTHER" id="PTHR44520">
    <property type="entry name" value="RESPONSE REGULATOR RCP1-RELATED"/>
    <property type="match status" value="1"/>
</dbReference>
<proteinExistence type="predicted"/>
<feature type="modified residue" description="4-aspartylphosphate" evidence="1">
    <location>
        <position position="66"/>
    </location>
</feature>
<dbReference type="EMBL" id="FOGI01000002">
    <property type="protein sequence ID" value="SER25586.1"/>
    <property type="molecule type" value="Genomic_DNA"/>
</dbReference>
<gene>
    <name evidence="3" type="ORF">SAMN04487818_102267</name>
</gene>
<evidence type="ECO:0000259" key="2">
    <source>
        <dbReference type="PROSITE" id="PS50110"/>
    </source>
</evidence>
<feature type="domain" description="Response regulatory" evidence="2">
    <location>
        <begin position="12"/>
        <end position="133"/>
    </location>
</feature>
<keyword evidence="1" id="KW-0597">Phosphoprotein</keyword>
<dbReference type="GO" id="GO:0000160">
    <property type="term" value="P:phosphorelay signal transduction system"/>
    <property type="evidence" value="ECO:0007669"/>
    <property type="project" value="InterPro"/>
</dbReference>
<dbReference type="SMART" id="SM00448">
    <property type="entry name" value="REC"/>
    <property type="match status" value="1"/>
</dbReference>
<protein>
    <submittedName>
        <fullName evidence="3">Response regulator receiver domain-containing protein</fullName>
    </submittedName>
</protein>
<dbReference type="STRING" id="155974.SAMN04487818_102267"/>
<dbReference type="Pfam" id="PF00072">
    <property type="entry name" value="Response_reg"/>
    <property type="match status" value="1"/>
</dbReference>
<dbReference type="Proteomes" id="UP000199051">
    <property type="component" value="Unassembled WGS sequence"/>
</dbReference>
<evidence type="ECO:0000313" key="3">
    <source>
        <dbReference type="EMBL" id="SER25586.1"/>
    </source>
</evidence>
<dbReference type="InterPro" id="IPR052893">
    <property type="entry name" value="TCS_response_regulator"/>
</dbReference>
<name>A0A1H9MPG3_9PSEU</name>
<sequence>MDRTDSVIDDNLVLVVEDSEVDREAIDRALSRSHPELVLEFLPDGNTVLDRLRDRSRPRPSLMFLDLSMPGVDGYGVLSSVRADPTFADLTIIVLTSSTTSADIDRCYAAGADSYIYKPVNFALFRTVLQGAVDYWHSLPPSNALPPNAP</sequence>
<keyword evidence="4" id="KW-1185">Reference proteome</keyword>
<dbReference type="InterPro" id="IPR001789">
    <property type="entry name" value="Sig_transdc_resp-reg_receiver"/>
</dbReference>
<reference evidence="4" key="1">
    <citation type="submission" date="2016-10" db="EMBL/GenBank/DDBJ databases">
        <authorList>
            <person name="Varghese N."/>
            <person name="Submissions S."/>
        </authorList>
    </citation>
    <scope>NUCLEOTIDE SEQUENCE [LARGE SCALE GENOMIC DNA]</scope>
    <source>
        <strain evidence="4">DSM 44260</strain>
    </source>
</reference>
<dbReference type="PROSITE" id="PS50110">
    <property type="entry name" value="RESPONSE_REGULATORY"/>
    <property type="match status" value="1"/>
</dbReference>
<dbReference type="RefSeq" id="WP_092775456.1">
    <property type="nucleotide sequence ID" value="NZ_FOGI01000002.1"/>
</dbReference>
<dbReference type="CDD" id="cd17557">
    <property type="entry name" value="REC_Rcp-like"/>
    <property type="match status" value="1"/>
</dbReference>